<name>A0A918MGG8_9ACTN</name>
<gene>
    <name evidence="1" type="ORF">GCM10010260_81220</name>
</gene>
<comment type="caution">
    <text evidence="1">The sequence shown here is derived from an EMBL/GenBank/DDBJ whole genome shotgun (WGS) entry which is preliminary data.</text>
</comment>
<dbReference type="SUPFAM" id="SSF46689">
    <property type="entry name" value="Homeodomain-like"/>
    <property type="match status" value="1"/>
</dbReference>
<organism evidence="1 2">
    <name type="scientific">Streptomyces filipinensis</name>
    <dbReference type="NCBI Taxonomy" id="66887"/>
    <lineage>
        <taxon>Bacteria</taxon>
        <taxon>Bacillati</taxon>
        <taxon>Actinomycetota</taxon>
        <taxon>Actinomycetes</taxon>
        <taxon>Kitasatosporales</taxon>
        <taxon>Streptomycetaceae</taxon>
        <taxon>Streptomyces</taxon>
    </lineage>
</organism>
<evidence type="ECO:0000313" key="1">
    <source>
        <dbReference type="EMBL" id="GGV28556.1"/>
    </source>
</evidence>
<evidence type="ECO:0000313" key="2">
    <source>
        <dbReference type="Proteomes" id="UP000618795"/>
    </source>
</evidence>
<dbReference type="AlphaFoldDB" id="A0A918MGG8"/>
<dbReference type="Pfam" id="PF13565">
    <property type="entry name" value="HTH_32"/>
    <property type="match status" value="1"/>
</dbReference>
<reference evidence="1" key="2">
    <citation type="submission" date="2020-09" db="EMBL/GenBank/DDBJ databases">
        <authorList>
            <person name="Sun Q."/>
            <person name="Ohkuma M."/>
        </authorList>
    </citation>
    <scope>NUCLEOTIDE SEQUENCE</scope>
    <source>
        <strain evidence="1">JCM 4369</strain>
    </source>
</reference>
<protein>
    <recommendedName>
        <fullName evidence="3">Transposase</fullName>
    </recommendedName>
</protein>
<dbReference type="InterPro" id="IPR009057">
    <property type="entry name" value="Homeodomain-like_sf"/>
</dbReference>
<evidence type="ECO:0008006" key="3">
    <source>
        <dbReference type="Google" id="ProtNLM"/>
    </source>
</evidence>
<dbReference type="Proteomes" id="UP000618795">
    <property type="component" value="Unassembled WGS sequence"/>
</dbReference>
<reference evidence="1" key="1">
    <citation type="journal article" date="2014" name="Int. J. Syst. Evol. Microbiol.">
        <title>Complete genome sequence of Corynebacterium casei LMG S-19264T (=DSM 44701T), isolated from a smear-ripened cheese.</title>
        <authorList>
            <consortium name="US DOE Joint Genome Institute (JGI-PGF)"/>
            <person name="Walter F."/>
            <person name="Albersmeier A."/>
            <person name="Kalinowski J."/>
            <person name="Ruckert C."/>
        </authorList>
    </citation>
    <scope>NUCLEOTIDE SEQUENCE</scope>
    <source>
        <strain evidence="1">JCM 4369</strain>
    </source>
</reference>
<dbReference type="EMBL" id="BMTD01000034">
    <property type="protein sequence ID" value="GGV28556.1"/>
    <property type="molecule type" value="Genomic_DNA"/>
</dbReference>
<keyword evidence="2" id="KW-1185">Reference proteome</keyword>
<accession>A0A918MGG8</accession>
<proteinExistence type="predicted"/>
<sequence length="163" mass="17913">MAYGHRTPHQARQRATIVLLAARGRPNARIAAQTRLHADTVSTWRGRFAAGGLPALTDRKRSGRPVSFTALQVAEVKALACQLPAGTGAPLSRWSCPELAREVVARSIADSISPSTVRRRLKQDALKPWRYRSWISVHDPAFRPKAARVLDPYARSFDGVPLG</sequence>